<comment type="caution">
    <text evidence="2">The sequence shown here is derived from an EMBL/GenBank/DDBJ whole genome shotgun (WGS) entry which is preliminary data.</text>
</comment>
<dbReference type="InterPro" id="IPR042233">
    <property type="entry name" value="Cell_div_ZapA_N"/>
</dbReference>
<keyword evidence="3" id="KW-1185">Reference proteome</keyword>
<dbReference type="Gene3D" id="3.30.160.880">
    <property type="entry name" value="Cell division protein ZapA protomer, N-terminal domain"/>
    <property type="match status" value="1"/>
</dbReference>
<evidence type="ECO:0000313" key="3">
    <source>
        <dbReference type="Proteomes" id="UP001206067"/>
    </source>
</evidence>
<dbReference type="InterPro" id="IPR036192">
    <property type="entry name" value="Cell_div_ZapA-like_sf"/>
</dbReference>
<proteinExistence type="predicted"/>
<keyword evidence="2" id="KW-0131">Cell cycle</keyword>
<keyword evidence="1" id="KW-0175">Coiled coil</keyword>
<evidence type="ECO:0000256" key="1">
    <source>
        <dbReference type="SAM" id="Coils"/>
    </source>
</evidence>
<sequence length="228" mass="24260">MSEVTVTIAGRNYTVACADGEESHVAGLGMVLDEKLQQLGGSLSTLESQNLLFAGLFVADDLHEAKKQVTAAEEATRAAEGAVATHQREANLALGMRDQLNGRIRDLETELDGMQSAQQLHSAEVDDLRREVRERRQEASDAAAERDALAAQAAQAREEAIAIEAQLHQLSAERDSLAAKVERLGSMAAVVAASGGQSAPDDLAPALERFAELLEECAEKLESRAATA</sequence>
<dbReference type="Proteomes" id="UP001206067">
    <property type="component" value="Unassembled WGS sequence"/>
</dbReference>
<gene>
    <name evidence="2" type="ORF">NSO95_08730</name>
</gene>
<name>A0ABT1XRZ0_9SPHN</name>
<dbReference type="SUPFAM" id="SSF102829">
    <property type="entry name" value="Cell division protein ZapA-like"/>
    <property type="match status" value="1"/>
</dbReference>
<dbReference type="Pfam" id="PF05164">
    <property type="entry name" value="ZapA"/>
    <property type="match status" value="1"/>
</dbReference>
<keyword evidence="2" id="KW-0132">Cell division</keyword>
<feature type="coiled-coil region" evidence="1">
    <location>
        <begin position="62"/>
        <end position="180"/>
    </location>
</feature>
<reference evidence="2 3" key="1">
    <citation type="submission" date="2022-08" db="EMBL/GenBank/DDBJ databases">
        <title>Polyphasic taxonomy analysis of Qipengyuania sp.RS5-5.</title>
        <authorList>
            <person name="Xamxidin M."/>
            <person name="Wu M."/>
        </authorList>
    </citation>
    <scope>NUCLEOTIDE SEQUENCE [LARGE SCALE GENOMIC DNA]</scope>
    <source>
        <strain evidence="2 3">RS5-5</strain>
    </source>
</reference>
<dbReference type="EMBL" id="JANKHH010000004">
    <property type="protein sequence ID" value="MCR2834029.1"/>
    <property type="molecule type" value="Genomic_DNA"/>
</dbReference>
<evidence type="ECO:0000313" key="2">
    <source>
        <dbReference type="EMBL" id="MCR2834029.1"/>
    </source>
</evidence>
<protein>
    <submittedName>
        <fullName evidence="2">Cell division protein ZapA</fullName>
    </submittedName>
</protein>
<organism evidence="2 3">
    <name type="scientific">Parerythrobacter lacustris</name>
    <dbReference type="NCBI Taxonomy" id="2969984"/>
    <lineage>
        <taxon>Bacteria</taxon>
        <taxon>Pseudomonadati</taxon>
        <taxon>Pseudomonadota</taxon>
        <taxon>Alphaproteobacteria</taxon>
        <taxon>Sphingomonadales</taxon>
        <taxon>Erythrobacteraceae</taxon>
        <taxon>Parerythrobacter</taxon>
    </lineage>
</organism>
<accession>A0ABT1XRZ0</accession>
<dbReference type="RefSeq" id="WP_257595809.1">
    <property type="nucleotide sequence ID" value="NZ_JANKHH010000004.1"/>
</dbReference>
<dbReference type="GO" id="GO:0051301">
    <property type="term" value="P:cell division"/>
    <property type="evidence" value="ECO:0007669"/>
    <property type="project" value="UniProtKB-KW"/>
</dbReference>
<dbReference type="InterPro" id="IPR007838">
    <property type="entry name" value="Cell_div_ZapA-like"/>
</dbReference>